<name>A0ABX8C9G1_9ACTN</name>
<dbReference type="Gene3D" id="3.40.50.2020">
    <property type="match status" value="1"/>
</dbReference>
<evidence type="ECO:0000259" key="2">
    <source>
        <dbReference type="Pfam" id="PF00156"/>
    </source>
</evidence>
<dbReference type="CDD" id="cd06223">
    <property type="entry name" value="PRTases_typeI"/>
    <property type="match status" value="1"/>
</dbReference>
<reference evidence="4" key="1">
    <citation type="submission" date="2021-05" db="EMBL/GenBank/DDBJ databases">
        <title>Direct Submission.</title>
        <authorList>
            <person name="Li K."/>
            <person name="Gao J."/>
        </authorList>
    </citation>
    <scope>NUCLEOTIDE SEQUENCE [LARGE SCALE GENOMIC DNA]</scope>
    <source>
        <strain evidence="4">HDS12</strain>
    </source>
</reference>
<dbReference type="RefSeq" id="WP_212643763.1">
    <property type="nucleotide sequence ID" value="NZ_CP074132.1"/>
</dbReference>
<proteinExistence type="predicted"/>
<dbReference type="SUPFAM" id="SSF53271">
    <property type="entry name" value="PRTase-like"/>
    <property type="match status" value="1"/>
</dbReference>
<feature type="region of interest" description="Disordered" evidence="1">
    <location>
        <begin position="286"/>
        <end position="310"/>
    </location>
</feature>
<dbReference type="Proteomes" id="UP000678016">
    <property type="component" value="Chromosome"/>
</dbReference>
<dbReference type="InterPro" id="IPR000836">
    <property type="entry name" value="PRTase_dom"/>
</dbReference>
<gene>
    <name evidence="3" type="ORF">KGD83_11540</name>
</gene>
<evidence type="ECO:0000313" key="3">
    <source>
        <dbReference type="EMBL" id="QUX31061.1"/>
    </source>
</evidence>
<dbReference type="InterPro" id="IPR029058">
    <property type="entry name" value="AB_hydrolase_fold"/>
</dbReference>
<dbReference type="Pfam" id="PF00156">
    <property type="entry name" value="Pribosyltran"/>
    <property type="match status" value="1"/>
</dbReference>
<organism evidence="3 4">
    <name type="scientific">Nocardiopsis akebiae</name>
    <dbReference type="NCBI Taxonomy" id="2831968"/>
    <lineage>
        <taxon>Bacteria</taxon>
        <taxon>Bacillati</taxon>
        <taxon>Actinomycetota</taxon>
        <taxon>Actinomycetes</taxon>
        <taxon>Streptosporangiales</taxon>
        <taxon>Nocardiopsidaceae</taxon>
        <taxon>Nocardiopsis</taxon>
    </lineage>
</organism>
<dbReference type="Gene3D" id="3.30.1310.20">
    <property type="entry name" value="PRTase-like"/>
    <property type="match status" value="1"/>
</dbReference>
<dbReference type="Gene3D" id="3.40.50.1820">
    <property type="entry name" value="alpha/beta hydrolase"/>
    <property type="match status" value="1"/>
</dbReference>
<feature type="domain" description="Phosphoribosyltransferase" evidence="2">
    <location>
        <begin position="27"/>
        <end position="176"/>
    </location>
</feature>
<evidence type="ECO:0000313" key="4">
    <source>
        <dbReference type="Proteomes" id="UP000678016"/>
    </source>
</evidence>
<accession>A0ABX8C9G1</accession>
<evidence type="ECO:0000256" key="1">
    <source>
        <dbReference type="SAM" id="MobiDB-lite"/>
    </source>
</evidence>
<sequence length="447" mass="47570">MNPVPVSLPFADRSEAGRRLAERVRPFAVDEPLVLALPRGGVPVGAELALRLGADFDVLMVRKIGLPGHPETGVGAVAEDGRVLYDDRALARLHVPRQALSDTVAAERDELDRRRRVYRGERPPPRIAGRDCVVVDDGVATGGTARAALRMVRQAGPARLVLAVPVASPEAVALLREEADALVVLSAPDNFRAVGEWYRDFGQLSDDHVTAILAENAHTRPRSGRTRHVRVPVGAVHLDGDLTVPAETRGAVVMAAGEGRADERWRSVASVLGQAGYATLLMDLRTERERSSGSSGTAPDNAPDAASGVGADELGERLGAAAAWLRRTEGTADEPLGLLASGDAAASALVAAARHPRDVAAVVAHGGRIDVAEASLPDVRASVLVLLEGDDSFLRELGEWTRARIGGSTDLRVVSGAERLLRDSREWRRVAAEALDWFDRYLDAGRG</sequence>
<dbReference type="InterPro" id="IPR029057">
    <property type="entry name" value="PRTase-like"/>
</dbReference>
<keyword evidence="3" id="KW-0328">Glycosyltransferase</keyword>
<keyword evidence="3" id="KW-0808">Transferase</keyword>
<protein>
    <submittedName>
        <fullName evidence="3">Phosphoribosyltransferase</fullName>
    </submittedName>
</protein>
<dbReference type="EMBL" id="CP074132">
    <property type="protein sequence ID" value="QUX31061.1"/>
    <property type="molecule type" value="Genomic_DNA"/>
</dbReference>
<keyword evidence="4" id="KW-1185">Reference proteome</keyword>
<dbReference type="GO" id="GO:0016757">
    <property type="term" value="F:glycosyltransferase activity"/>
    <property type="evidence" value="ECO:0007669"/>
    <property type="project" value="UniProtKB-KW"/>
</dbReference>
<dbReference type="SUPFAM" id="SSF53474">
    <property type="entry name" value="alpha/beta-Hydrolases"/>
    <property type="match status" value="1"/>
</dbReference>